<dbReference type="InterPro" id="IPR012340">
    <property type="entry name" value="NA-bd_OB-fold"/>
</dbReference>
<dbReference type="Gene3D" id="2.40.50.140">
    <property type="entry name" value="Nucleic acid-binding proteins"/>
    <property type="match status" value="1"/>
</dbReference>
<dbReference type="AlphaFoldDB" id="A0A382VGQ8"/>
<dbReference type="EMBL" id="UINC01151550">
    <property type="protein sequence ID" value="SVD45225.1"/>
    <property type="molecule type" value="Genomic_DNA"/>
</dbReference>
<sequence>RADLWATGVSPDGHPTRFLRDRLTVDGVVTAVDLRTVADGTRVRVAGGVTHRQRPLTAGGVTFVNLEDETGLVNVVVSPGCWARYSDVVIASALVVRGRVEAVEGVVNVVAERIEPLGVRPPARSRDFR</sequence>
<dbReference type="GO" id="GO:0008408">
    <property type="term" value="F:3'-5' exonuclease activity"/>
    <property type="evidence" value="ECO:0007669"/>
    <property type="project" value="InterPro"/>
</dbReference>
<feature type="non-terminal residue" evidence="4">
    <location>
        <position position="1"/>
    </location>
</feature>
<proteinExistence type="inferred from homology"/>
<dbReference type="CDD" id="cd04485">
    <property type="entry name" value="DnaE_OBF"/>
    <property type="match status" value="1"/>
</dbReference>
<organism evidence="4">
    <name type="scientific">marine metagenome</name>
    <dbReference type="NCBI Taxonomy" id="408172"/>
    <lineage>
        <taxon>unclassified sequences</taxon>
        <taxon>metagenomes</taxon>
        <taxon>ecological metagenomes</taxon>
    </lineage>
</organism>
<evidence type="ECO:0000256" key="2">
    <source>
        <dbReference type="ARBA" id="ARBA00017273"/>
    </source>
</evidence>
<dbReference type="InterPro" id="IPR004805">
    <property type="entry name" value="DnaE2/DnaE/PolC"/>
</dbReference>
<dbReference type="GO" id="GO:0006260">
    <property type="term" value="P:DNA replication"/>
    <property type="evidence" value="ECO:0007669"/>
    <property type="project" value="InterPro"/>
</dbReference>
<reference evidence="4" key="1">
    <citation type="submission" date="2018-05" db="EMBL/GenBank/DDBJ databases">
        <authorList>
            <person name="Lanie J.A."/>
            <person name="Ng W.-L."/>
            <person name="Kazmierczak K.M."/>
            <person name="Andrzejewski T.M."/>
            <person name="Davidsen T.M."/>
            <person name="Wayne K.J."/>
            <person name="Tettelin H."/>
            <person name="Glass J.I."/>
            <person name="Rusch D."/>
            <person name="Podicherti R."/>
            <person name="Tsui H.-C.T."/>
            <person name="Winkler M.E."/>
        </authorList>
    </citation>
    <scope>NUCLEOTIDE SEQUENCE</scope>
</reference>
<dbReference type="SUPFAM" id="SSF50249">
    <property type="entry name" value="Nucleic acid-binding proteins"/>
    <property type="match status" value="1"/>
</dbReference>
<gene>
    <name evidence="4" type="ORF">METZ01_LOCUS398079</name>
</gene>
<evidence type="ECO:0000313" key="4">
    <source>
        <dbReference type="EMBL" id="SVD45225.1"/>
    </source>
</evidence>
<protein>
    <recommendedName>
        <fullName evidence="2">Error-prone DNA polymerase</fullName>
    </recommendedName>
</protein>
<dbReference type="Pfam" id="PF01336">
    <property type="entry name" value="tRNA_anti-codon"/>
    <property type="match status" value="1"/>
</dbReference>
<name>A0A382VGQ8_9ZZZZ</name>
<evidence type="ECO:0000256" key="1">
    <source>
        <dbReference type="ARBA" id="ARBA00007391"/>
    </source>
</evidence>
<feature type="domain" description="OB" evidence="3">
    <location>
        <begin position="43"/>
        <end position="117"/>
    </location>
</feature>
<dbReference type="InterPro" id="IPR004365">
    <property type="entry name" value="NA-bd_OB_tRNA"/>
</dbReference>
<evidence type="ECO:0000259" key="3">
    <source>
        <dbReference type="Pfam" id="PF01336"/>
    </source>
</evidence>
<dbReference type="GO" id="GO:0003676">
    <property type="term" value="F:nucleic acid binding"/>
    <property type="evidence" value="ECO:0007669"/>
    <property type="project" value="InterPro"/>
</dbReference>
<dbReference type="PANTHER" id="PTHR32294:SF4">
    <property type="entry name" value="ERROR-PRONE DNA POLYMERASE"/>
    <property type="match status" value="1"/>
</dbReference>
<dbReference type="PANTHER" id="PTHR32294">
    <property type="entry name" value="DNA POLYMERASE III SUBUNIT ALPHA"/>
    <property type="match status" value="1"/>
</dbReference>
<comment type="similarity">
    <text evidence="1">Belongs to the DNA polymerase type-C family. DnaE2 subfamily.</text>
</comment>
<accession>A0A382VGQ8</accession>